<organism evidence="2 3">
    <name type="scientific">Stephania yunnanensis</name>
    <dbReference type="NCBI Taxonomy" id="152371"/>
    <lineage>
        <taxon>Eukaryota</taxon>
        <taxon>Viridiplantae</taxon>
        <taxon>Streptophyta</taxon>
        <taxon>Embryophyta</taxon>
        <taxon>Tracheophyta</taxon>
        <taxon>Spermatophyta</taxon>
        <taxon>Magnoliopsida</taxon>
        <taxon>Ranunculales</taxon>
        <taxon>Menispermaceae</taxon>
        <taxon>Menispermoideae</taxon>
        <taxon>Cissampelideae</taxon>
        <taxon>Stephania</taxon>
    </lineage>
</organism>
<dbReference type="Proteomes" id="UP001420932">
    <property type="component" value="Unassembled WGS sequence"/>
</dbReference>
<gene>
    <name evidence="2" type="ORF">Syun_007925</name>
</gene>
<comment type="caution">
    <text evidence="2">The sequence shown here is derived from an EMBL/GenBank/DDBJ whole genome shotgun (WGS) entry which is preliminary data.</text>
</comment>
<evidence type="ECO:0000313" key="3">
    <source>
        <dbReference type="Proteomes" id="UP001420932"/>
    </source>
</evidence>
<accession>A0AAP0L1F0</accession>
<evidence type="ECO:0000313" key="2">
    <source>
        <dbReference type="EMBL" id="KAK9161584.1"/>
    </source>
</evidence>
<reference evidence="2 3" key="1">
    <citation type="submission" date="2024-01" db="EMBL/GenBank/DDBJ databases">
        <title>Genome assemblies of Stephania.</title>
        <authorList>
            <person name="Yang L."/>
        </authorList>
    </citation>
    <scope>NUCLEOTIDE SEQUENCE [LARGE SCALE GENOMIC DNA]</scope>
    <source>
        <strain evidence="2">YNDBR</strain>
        <tissue evidence="2">Leaf</tissue>
    </source>
</reference>
<sequence length="94" mass="11147">MQDGADHEDLTNIYCTHFSFQRDLCYQCYDFPRLSQVEHHCPPLDDDQEHPEEQKPPHSSIYSHSPRKPRYPPPPRDPHPHHNPKTSYCEILSK</sequence>
<dbReference type="EMBL" id="JBBNAF010000003">
    <property type="protein sequence ID" value="KAK9161584.1"/>
    <property type="molecule type" value="Genomic_DNA"/>
</dbReference>
<feature type="region of interest" description="Disordered" evidence="1">
    <location>
        <begin position="39"/>
        <end position="94"/>
    </location>
</feature>
<dbReference type="AlphaFoldDB" id="A0AAP0L1F0"/>
<evidence type="ECO:0000256" key="1">
    <source>
        <dbReference type="SAM" id="MobiDB-lite"/>
    </source>
</evidence>
<protein>
    <submittedName>
        <fullName evidence="2">Uncharacterized protein</fullName>
    </submittedName>
</protein>
<keyword evidence="3" id="KW-1185">Reference proteome</keyword>
<name>A0AAP0L1F0_9MAGN</name>
<proteinExistence type="predicted"/>